<evidence type="ECO:0000313" key="3">
    <source>
        <dbReference type="EMBL" id="KAK7051416.1"/>
    </source>
</evidence>
<evidence type="ECO:0000313" key="4">
    <source>
        <dbReference type="Proteomes" id="UP001383192"/>
    </source>
</evidence>
<feature type="region of interest" description="Disordered" evidence="1">
    <location>
        <begin position="182"/>
        <end position="229"/>
    </location>
</feature>
<feature type="domain" description="HNH nuclease" evidence="2">
    <location>
        <begin position="216"/>
        <end position="293"/>
    </location>
</feature>
<sequence>MAEYRLGNRGQDPYLNRTERNIHIWSSMLSPQNRLCIVGGLFTGVDHGTFKFTTLDVYQIIRMIVNENYTSEWLTTLPPQTGGLTGIHRQGYELQPLDFDPSQYVDDPNAYTRRLQQTSPRFVPESNTIDMGIGHYALFVYVTSEGRFTNRYSIKLTIICKLIDRYGQEVILARAPYLHRPPIASRTRTGRSTPGTSTPGRASGPRDQTRDRDRRCRVTGQQARNRTRGPNYAGLQVAHIIPLAHCDKILQMLDPDDQHVASWVSMASNAEFCHNALLLRSDIHDQFDGYQFSYKWCAR</sequence>
<accession>A0AAW0DI39</accession>
<gene>
    <name evidence="3" type="ORF">VNI00_004916</name>
</gene>
<feature type="compositionally biased region" description="Low complexity" evidence="1">
    <location>
        <begin position="185"/>
        <end position="201"/>
    </location>
</feature>
<feature type="compositionally biased region" description="Basic and acidic residues" evidence="1">
    <location>
        <begin position="207"/>
        <end position="216"/>
    </location>
</feature>
<keyword evidence="4" id="KW-1185">Reference proteome</keyword>
<dbReference type="AlphaFoldDB" id="A0AAW0DI39"/>
<comment type="caution">
    <text evidence="3">The sequence shown here is derived from an EMBL/GenBank/DDBJ whole genome shotgun (WGS) entry which is preliminary data.</text>
</comment>
<evidence type="ECO:0000256" key="1">
    <source>
        <dbReference type="SAM" id="MobiDB-lite"/>
    </source>
</evidence>
<organism evidence="3 4">
    <name type="scientific">Paramarasmius palmivorus</name>
    <dbReference type="NCBI Taxonomy" id="297713"/>
    <lineage>
        <taxon>Eukaryota</taxon>
        <taxon>Fungi</taxon>
        <taxon>Dikarya</taxon>
        <taxon>Basidiomycota</taxon>
        <taxon>Agaricomycotina</taxon>
        <taxon>Agaricomycetes</taxon>
        <taxon>Agaricomycetidae</taxon>
        <taxon>Agaricales</taxon>
        <taxon>Marasmiineae</taxon>
        <taxon>Marasmiaceae</taxon>
        <taxon>Paramarasmius</taxon>
    </lineage>
</organism>
<reference evidence="3 4" key="1">
    <citation type="submission" date="2024-01" db="EMBL/GenBank/DDBJ databases">
        <title>A draft genome for a cacao thread blight-causing isolate of Paramarasmius palmivorus.</title>
        <authorList>
            <person name="Baruah I.K."/>
            <person name="Bukari Y."/>
            <person name="Amoako-Attah I."/>
            <person name="Meinhardt L.W."/>
            <person name="Bailey B.A."/>
            <person name="Cohen S.P."/>
        </authorList>
    </citation>
    <scope>NUCLEOTIDE SEQUENCE [LARGE SCALE GENOMIC DNA]</scope>
    <source>
        <strain evidence="3 4">GH-12</strain>
    </source>
</reference>
<protein>
    <recommendedName>
        <fullName evidence="2">HNH nuclease domain-containing protein</fullName>
    </recommendedName>
</protein>
<name>A0AAW0DI39_9AGAR</name>
<dbReference type="EMBL" id="JAYKXP010000013">
    <property type="protein sequence ID" value="KAK7051416.1"/>
    <property type="molecule type" value="Genomic_DNA"/>
</dbReference>
<evidence type="ECO:0000259" key="2">
    <source>
        <dbReference type="Pfam" id="PF13391"/>
    </source>
</evidence>
<dbReference type="Proteomes" id="UP001383192">
    <property type="component" value="Unassembled WGS sequence"/>
</dbReference>
<dbReference type="InterPro" id="IPR003615">
    <property type="entry name" value="HNH_nuc"/>
</dbReference>
<dbReference type="Pfam" id="PF13391">
    <property type="entry name" value="HNH_2"/>
    <property type="match status" value="1"/>
</dbReference>
<proteinExistence type="predicted"/>